<evidence type="ECO:0000256" key="5">
    <source>
        <dbReference type="ARBA" id="ARBA00023163"/>
    </source>
</evidence>
<accession>A0A837DAF0</accession>
<evidence type="ECO:0000256" key="6">
    <source>
        <dbReference type="SAM" id="MobiDB-lite"/>
    </source>
</evidence>
<dbReference type="Pfam" id="PF04542">
    <property type="entry name" value="Sigma70_r2"/>
    <property type="match status" value="1"/>
</dbReference>
<name>A0A837DAF0_9PSEU</name>
<dbReference type="OrthoDB" id="4990598at2"/>
<feature type="domain" description="RNA polymerase sigma-70 region 2" evidence="7">
    <location>
        <begin position="29"/>
        <end position="87"/>
    </location>
</feature>
<keyword evidence="3" id="KW-0731">Sigma factor</keyword>
<comment type="caution">
    <text evidence="9">The sequence shown here is derived from an EMBL/GenBank/DDBJ whole genome shotgun (WGS) entry which is preliminary data.</text>
</comment>
<dbReference type="AlphaFoldDB" id="A0A837DAF0"/>
<feature type="compositionally biased region" description="Low complexity" evidence="6">
    <location>
        <begin position="406"/>
        <end position="419"/>
    </location>
</feature>
<dbReference type="InterPro" id="IPR039425">
    <property type="entry name" value="RNA_pol_sigma-70-like"/>
</dbReference>
<keyword evidence="4" id="KW-0238">DNA-binding</keyword>
<dbReference type="SUPFAM" id="SSF88659">
    <property type="entry name" value="Sigma3 and sigma4 domains of RNA polymerase sigma factors"/>
    <property type="match status" value="1"/>
</dbReference>
<dbReference type="PANTHER" id="PTHR43133:SF8">
    <property type="entry name" value="RNA POLYMERASE SIGMA FACTOR HI_1459-RELATED"/>
    <property type="match status" value="1"/>
</dbReference>
<evidence type="ECO:0000313" key="10">
    <source>
        <dbReference type="Proteomes" id="UP000030848"/>
    </source>
</evidence>
<reference evidence="9 10" key="1">
    <citation type="submission" date="2014-10" db="EMBL/GenBank/DDBJ databases">
        <title>Genome sequence of Micropolyspora internatus JCM3315.</title>
        <authorList>
            <person name="Shin S.-K."/>
            <person name="Yi H."/>
        </authorList>
    </citation>
    <scope>NUCLEOTIDE SEQUENCE [LARGE SCALE GENOMIC DNA]</scope>
    <source>
        <strain evidence="9 10">JCM 3315</strain>
    </source>
</reference>
<dbReference type="InterPro" id="IPR013325">
    <property type="entry name" value="RNA_pol_sigma_r2"/>
</dbReference>
<dbReference type="InterPro" id="IPR013324">
    <property type="entry name" value="RNA_pol_sigma_r3/r4-like"/>
</dbReference>
<evidence type="ECO:0000256" key="3">
    <source>
        <dbReference type="ARBA" id="ARBA00023082"/>
    </source>
</evidence>
<dbReference type="GO" id="GO:0006352">
    <property type="term" value="P:DNA-templated transcription initiation"/>
    <property type="evidence" value="ECO:0007669"/>
    <property type="project" value="InterPro"/>
</dbReference>
<keyword evidence="5" id="KW-0804">Transcription</keyword>
<dbReference type="GO" id="GO:0003677">
    <property type="term" value="F:DNA binding"/>
    <property type="evidence" value="ECO:0007669"/>
    <property type="project" value="UniProtKB-KW"/>
</dbReference>
<evidence type="ECO:0000259" key="7">
    <source>
        <dbReference type="Pfam" id="PF04542"/>
    </source>
</evidence>
<proteinExistence type="inferred from homology"/>
<evidence type="ECO:0000256" key="4">
    <source>
        <dbReference type="ARBA" id="ARBA00023125"/>
    </source>
</evidence>
<feature type="domain" description="Putative zinc-finger" evidence="8">
    <location>
        <begin position="196"/>
        <end position="230"/>
    </location>
</feature>
<evidence type="ECO:0000256" key="1">
    <source>
        <dbReference type="ARBA" id="ARBA00010641"/>
    </source>
</evidence>
<dbReference type="Pfam" id="PF13490">
    <property type="entry name" value="zf-HC2"/>
    <property type="match status" value="1"/>
</dbReference>
<protein>
    <submittedName>
        <fullName evidence="9">RNA polymerase sigma-70 factor</fullName>
    </submittedName>
</protein>
<gene>
    <name evidence="9" type="ORF">MINT15_16850</name>
</gene>
<sequence length="470" mass="48775">MLTDSDSTSDQPGLIERIRLGDDAAFSELFRDHETAVRRLARGLVADASEAEDVTAETFFRVFQAIRRGNGPKENIRAYLLTVARRVTWEWQAARRDVPVTDEELIARLGANTDWLDWQSRTAEAALIVRAFASLPERWRTVLWRTEVEGEQPAVAAPHFGLSANATAALARRARIGLRAAYLQAHLAVDRSRGSCRGVVRKLGSYAAGGVTNSEAHRISGHLSGCSSCRSVYDELRRVCSSLRTHASVIVVLVPLSGLALTASSAGLGAAVAASAGGSATAGGVAAGGGAGAVGAVALGGGGKVGLSFVSAAAVAGLVGTPVLDAVESGRVDPPLDVDTFVESSSGTDNDDGPSSGTGSDVVRTWELRRSAAVEELAVSESDPLESTSVPLEVAEYTLPAESVGVESSVVDIPPSSVVADTGRSEPSDPVPPESPRSSEPGEARDDRCDTRCAEPGVEPDAGGPTNVDA</sequence>
<dbReference type="EMBL" id="JRZE01000003">
    <property type="protein sequence ID" value="KHF44803.1"/>
    <property type="molecule type" value="Genomic_DNA"/>
</dbReference>
<feature type="compositionally biased region" description="Basic and acidic residues" evidence="6">
    <location>
        <begin position="440"/>
        <end position="453"/>
    </location>
</feature>
<dbReference type="InterPro" id="IPR041916">
    <property type="entry name" value="Anti_sigma_zinc_sf"/>
</dbReference>
<feature type="compositionally biased region" description="Polar residues" evidence="6">
    <location>
        <begin position="342"/>
        <end position="359"/>
    </location>
</feature>
<evidence type="ECO:0000259" key="8">
    <source>
        <dbReference type="Pfam" id="PF13490"/>
    </source>
</evidence>
<evidence type="ECO:0000256" key="2">
    <source>
        <dbReference type="ARBA" id="ARBA00023015"/>
    </source>
</evidence>
<dbReference type="RefSeq" id="WP_037309623.1">
    <property type="nucleotide sequence ID" value="NZ_FOWS01000002.1"/>
</dbReference>
<dbReference type="Gene3D" id="1.10.10.1320">
    <property type="entry name" value="Anti-sigma factor, zinc-finger domain"/>
    <property type="match status" value="1"/>
</dbReference>
<comment type="similarity">
    <text evidence="1">Belongs to the sigma-70 factor family. ECF subfamily.</text>
</comment>
<dbReference type="Gene3D" id="1.10.1740.10">
    <property type="match status" value="1"/>
</dbReference>
<evidence type="ECO:0000313" key="9">
    <source>
        <dbReference type="EMBL" id="KHF44803.1"/>
    </source>
</evidence>
<dbReference type="SUPFAM" id="SSF88946">
    <property type="entry name" value="Sigma2 domain of RNA polymerase sigma factors"/>
    <property type="match status" value="1"/>
</dbReference>
<dbReference type="Proteomes" id="UP000030848">
    <property type="component" value="Unassembled WGS sequence"/>
</dbReference>
<feature type="region of interest" description="Disordered" evidence="6">
    <location>
        <begin position="329"/>
        <end position="362"/>
    </location>
</feature>
<organism evidence="9 10">
    <name type="scientific">Saccharomonospora viridis</name>
    <dbReference type="NCBI Taxonomy" id="1852"/>
    <lineage>
        <taxon>Bacteria</taxon>
        <taxon>Bacillati</taxon>
        <taxon>Actinomycetota</taxon>
        <taxon>Actinomycetes</taxon>
        <taxon>Pseudonocardiales</taxon>
        <taxon>Pseudonocardiaceae</taxon>
        <taxon>Saccharomonospora</taxon>
    </lineage>
</organism>
<dbReference type="GO" id="GO:0016987">
    <property type="term" value="F:sigma factor activity"/>
    <property type="evidence" value="ECO:0007669"/>
    <property type="project" value="UniProtKB-KW"/>
</dbReference>
<feature type="region of interest" description="Disordered" evidence="6">
    <location>
        <begin position="403"/>
        <end position="470"/>
    </location>
</feature>
<dbReference type="InterPro" id="IPR007627">
    <property type="entry name" value="RNA_pol_sigma70_r2"/>
</dbReference>
<keyword evidence="2" id="KW-0805">Transcription regulation</keyword>
<dbReference type="PANTHER" id="PTHR43133">
    <property type="entry name" value="RNA POLYMERASE ECF-TYPE SIGMA FACTO"/>
    <property type="match status" value="1"/>
</dbReference>
<dbReference type="InterPro" id="IPR014284">
    <property type="entry name" value="RNA_pol_sigma-70_dom"/>
</dbReference>
<dbReference type="NCBIfam" id="TIGR02937">
    <property type="entry name" value="sigma70-ECF"/>
    <property type="match status" value="1"/>
</dbReference>
<dbReference type="InterPro" id="IPR027383">
    <property type="entry name" value="Znf_put"/>
</dbReference>